<evidence type="ECO:0000259" key="19">
    <source>
        <dbReference type="Pfam" id="PF00122"/>
    </source>
</evidence>
<evidence type="ECO:0000256" key="15">
    <source>
        <dbReference type="PIRSR" id="PIRSR606539-2"/>
    </source>
</evidence>
<dbReference type="PANTHER" id="PTHR24092">
    <property type="entry name" value="PROBABLE PHOSPHOLIPID-TRANSPORTING ATPASE"/>
    <property type="match status" value="1"/>
</dbReference>
<feature type="transmembrane region" description="Helical" evidence="18">
    <location>
        <begin position="2146"/>
        <end position="2169"/>
    </location>
</feature>
<feature type="compositionally biased region" description="Polar residues" evidence="17">
    <location>
        <begin position="2381"/>
        <end position="2393"/>
    </location>
</feature>
<feature type="binding site" evidence="15">
    <location>
        <position position="1665"/>
    </location>
    <ligand>
        <name>ATP</name>
        <dbReference type="ChEBI" id="CHEBI:30616"/>
    </ligand>
</feature>
<keyword evidence="6 16" id="KW-0479">Metal-binding</keyword>
<dbReference type="InterPro" id="IPR023299">
    <property type="entry name" value="ATPase_P-typ_cyto_dom_N"/>
</dbReference>
<feature type="compositionally biased region" description="Basic and acidic residues" evidence="17">
    <location>
        <begin position="2394"/>
        <end position="2508"/>
    </location>
</feature>
<feature type="transmembrane region" description="Helical" evidence="18">
    <location>
        <begin position="1000"/>
        <end position="1021"/>
    </location>
</feature>
<feature type="binding site" evidence="15">
    <location>
        <position position="1836"/>
    </location>
    <ligand>
        <name>ATP</name>
        <dbReference type="ChEBI" id="CHEBI:30616"/>
    </ligand>
</feature>
<dbReference type="Pfam" id="PF00122">
    <property type="entry name" value="E1-E2_ATPase"/>
    <property type="match status" value="2"/>
</dbReference>
<feature type="binding site" evidence="16">
    <location>
        <position position="1665"/>
    </location>
    <ligand>
        <name>Mg(2+)</name>
        <dbReference type="ChEBI" id="CHEBI:18420"/>
    </ligand>
</feature>
<dbReference type="NCBIfam" id="TIGR01652">
    <property type="entry name" value="ATPase-Plipid"/>
    <property type="match status" value="3"/>
</dbReference>
<dbReference type="SUPFAM" id="SSF81653">
    <property type="entry name" value="Calcium ATPase, transduction domain A"/>
    <property type="match status" value="3"/>
</dbReference>
<dbReference type="EMBL" id="CAKKLH010000014">
    <property type="protein sequence ID" value="CAH0099163.1"/>
    <property type="molecule type" value="Genomic_DNA"/>
</dbReference>
<feature type="transmembrane region" description="Helical" evidence="18">
    <location>
        <begin position="3543"/>
        <end position="3564"/>
    </location>
</feature>
<keyword evidence="23" id="KW-1185">Reference proteome</keyword>
<feature type="binding site" evidence="15">
    <location>
        <position position="1664"/>
    </location>
    <ligand>
        <name>ATP</name>
        <dbReference type="ChEBI" id="CHEBI:30616"/>
    </ligand>
</feature>
<dbReference type="InterPro" id="IPR018303">
    <property type="entry name" value="ATPase_P-typ_P_site"/>
</dbReference>
<feature type="binding site" evidence="16">
    <location>
        <position position="1663"/>
    </location>
    <ligand>
        <name>Mg(2+)</name>
        <dbReference type="ChEBI" id="CHEBI:18420"/>
    </ligand>
</feature>
<dbReference type="Proteomes" id="UP000789390">
    <property type="component" value="Unassembled WGS sequence"/>
</dbReference>
<feature type="transmembrane region" description="Helical" evidence="18">
    <location>
        <begin position="886"/>
        <end position="906"/>
    </location>
</feature>
<feature type="domain" description="P-type ATPase A" evidence="19">
    <location>
        <begin position="132"/>
        <end position="193"/>
    </location>
</feature>
<comment type="cofactor">
    <cofactor evidence="16">
        <name>Mg(2+)</name>
        <dbReference type="ChEBI" id="CHEBI:18420"/>
    </cofactor>
</comment>
<comment type="subcellular location">
    <subcellularLocation>
        <location evidence="2">Endomembrane system</location>
    </subcellularLocation>
    <subcellularLocation>
        <location evidence="1">Membrane</location>
        <topology evidence="1">Multi-pass membrane protein</topology>
    </subcellularLocation>
</comment>
<feature type="domain" description="P-type ATPase C-terminal" evidence="21">
    <location>
        <begin position="3318"/>
        <end position="3566"/>
    </location>
</feature>
<evidence type="ECO:0000256" key="13">
    <source>
        <dbReference type="ARBA" id="ARBA00034036"/>
    </source>
</evidence>
<feature type="domain" description="P-type ATPase C-terminal" evidence="21">
    <location>
        <begin position="890"/>
        <end position="1096"/>
    </location>
</feature>
<feature type="binding site" evidence="15">
    <location>
        <position position="1948"/>
    </location>
    <ligand>
        <name>ATP</name>
        <dbReference type="ChEBI" id="CHEBI:30616"/>
    </ligand>
</feature>
<comment type="caution">
    <text evidence="22">The sequence shown here is derived from an EMBL/GenBank/DDBJ whole genome shotgun (WGS) entry which is preliminary data.</text>
</comment>
<feature type="binding site" evidence="15">
    <location>
        <position position="1947"/>
    </location>
    <ligand>
        <name>ATP</name>
        <dbReference type="ChEBI" id="CHEBI:30616"/>
    </ligand>
</feature>
<evidence type="ECO:0000313" key="23">
    <source>
        <dbReference type="Proteomes" id="UP000789390"/>
    </source>
</evidence>
<feature type="transmembrane region" description="Helical" evidence="18">
    <location>
        <begin position="966"/>
        <end position="985"/>
    </location>
</feature>
<evidence type="ECO:0000256" key="10">
    <source>
        <dbReference type="ARBA" id="ARBA00022967"/>
    </source>
</evidence>
<evidence type="ECO:0000256" key="7">
    <source>
        <dbReference type="ARBA" id="ARBA00022741"/>
    </source>
</evidence>
<feature type="transmembrane region" description="Helical" evidence="18">
    <location>
        <begin position="3435"/>
        <end position="3455"/>
    </location>
</feature>
<dbReference type="PRINTS" id="PR00119">
    <property type="entry name" value="CATATPASE"/>
</dbReference>
<evidence type="ECO:0000256" key="9">
    <source>
        <dbReference type="ARBA" id="ARBA00022842"/>
    </source>
</evidence>
<dbReference type="EC" id="7.6.2.1" evidence="4"/>
<evidence type="ECO:0000256" key="6">
    <source>
        <dbReference type="ARBA" id="ARBA00022723"/>
    </source>
</evidence>
<dbReference type="Gene3D" id="3.40.50.1000">
    <property type="entry name" value="HAD superfamily/HAD-like"/>
    <property type="match status" value="3"/>
</dbReference>
<feature type="binding site" evidence="15">
    <location>
        <position position="1772"/>
    </location>
    <ligand>
        <name>ATP</name>
        <dbReference type="ChEBI" id="CHEBI:30616"/>
    </ligand>
</feature>
<evidence type="ECO:0000259" key="20">
    <source>
        <dbReference type="Pfam" id="PF16209"/>
    </source>
</evidence>
<dbReference type="InterPro" id="IPR032631">
    <property type="entry name" value="P-type_ATPase_N"/>
</dbReference>
<dbReference type="GO" id="GO:0016887">
    <property type="term" value="F:ATP hydrolysis activity"/>
    <property type="evidence" value="ECO:0007669"/>
    <property type="project" value="InterPro"/>
</dbReference>
<feature type="transmembrane region" description="Helical" evidence="18">
    <location>
        <begin position="3467"/>
        <end position="3486"/>
    </location>
</feature>
<proteinExistence type="inferred from homology"/>
<dbReference type="PANTHER" id="PTHR24092:SF175">
    <property type="entry name" value="PHOSPHOLIPID-TRANSPORTING ATPASE"/>
    <property type="match status" value="1"/>
</dbReference>
<dbReference type="Pfam" id="PF16209">
    <property type="entry name" value="PhoLip_ATPase_N"/>
    <property type="match status" value="3"/>
</dbReference>
<dbReference type="SFLD" id="SFLDS00003">
    <property type="entry name" value="Haloacid_Dehalogenase"/>
    <property type="match status" value="3"/>
</dbReference>
<gene>
    <name evidence="22" type="ORF">DGAL_LOCUS1277</name>
</gene>
<feature type="transmembrane region" description="Helical" evidence="18">
    <location>
        <begin position="3382"/>
        <end position="3402"/>
    </location>
</feature>
<feature type="binding site" evidence="16">
    <location>
        <position position="2059"/>
    </location>
    <ligand>
        <name>Mg(2+)</name>
        <dbReference type="ChEBI" id="CHEBI:18420"/>
    </ligand>
</feature>
<keyword evidence="10" id="KW-1278">Translocase</keyword>
<feature type="transmembrane region" description="Helical" evidence="18">
    <location>
        <begin position="845"/>
        <end position="865"/>
    </location>
</feature>
<feature type="binding site" evidence="15">
    <location>
        <position position="2038"/>
    </location>
    <ligand>
        <name>ATP</name>
        <dbReference type="ChEBI" id="CHEBI:30616"/>
    </ligand>
</feature>
<feature type="binding site" evidence="16">
    <location>
        <position position="2063"/>
    </location>
    <ligand>
        <name>Mg(2+)</name>
        <dbReference type="ChEBI" id="CHEBI:18420"/>
    </ligand>
</feature>
<dbReference type="FunFam" id="2.70.150.10:FF:000009">
    <property type="entry name" value="Phospholipid-transporting ATPase"/>
    <property type="match status" value="3"/>
</dbReference>
<dbReference type="GO" id="GO:0140326">
    <property type="term" value="F:ATPase-coupled intramembrane lipid transporter activity"/>
    <property type="evidence" value="ECO:0007669"/>
    <property type="project" value="UniProtKB-EC"/>
</dbReference>
<feature type="transmembrane region" description="Helical" evidence="18">
    <location>
        <begin position="2562"/>
        <end position="2580"/>
    </location>
</feature>
<feature type="binding site" evidence="15">
    <location>
        <position position="1663"/>
    </location>
    <ligand>
        <name>ATP</name>
        <dbReference type="ChEBI" id="CHEBI:30616"/>
    </ligand>
</feature>
<keyword evidence="12 18" id="KW-0472">Membrane</keyword>
<evidence type="ECO:0000313" key="22">
    <source>
        <dbReference type="EMBL" id="CAH0099163.1"/>
    </source>
</evidence>
<evidence type="ECO:0000256" key="2">
    <source>
        <dbReference type="ARBA" id="ARBA00004308"/>
    </source>
</evidence>
<dbReference type="SUPFAM" id="SSF81660">
    <property type="entry name" value="Metal cation-transporting ATPase, ATP-binding domain N"/>
    <property type="match status" value="3"/>
</dbReference>
<dbReference type="Gene3D" id="2.70.150.10">
    <property type="entry name" value="Calcium-transporting ATPase, cytoplasmic transduction domain A"/>
    <property type="match status" value="3"/>
</dbReference>
<dbReference type="NCBIfam" id="TIGR01494">
    <property type="entry name" value="ATPase_P-type"/>
    <property type="match status" value="6"/>
</dbReference>
<dbReference type="InterPro" id="IPR032630">
    <property type="entry name" value="P_typ_ATPase_c"/>
</dbReference>
<organism evidence="22 23">
    <name type="scientific">Daphnia galeata</name>
    <dbReference type="NCBI Taxonomy" id="27404"/>
    <lineage>
        <taxon>Eukaryota</taxon>
        <taxon>Metazoa</taxon>
        <taxon>Ecdysozoa</taxon>
        <taxon>Arthropoda</taxon>
        <taxon>Crustacea</taxon>
        <taxon>Branchiopoda</taxon>
        <taxon>Diplostraca</taxon>
        <taxon>Cladocera</taxon>
        <taxon>Anomopoda</taxon>
        <taxon>Daphniidae</taxon>
        <taxon>Daphnia</taxon>
    </lineage>
</organism>
<feature type="region of interest" description="Disordered" evidence="17">
    <location>
        <begin position="1205"/>
        <end position="1230"/>
    </location>
</feature>
<keyword evidence="8 15" id="KW-0067">ATP-binding</keyword>
<feature type="transmembrane region" description="Helical" evidence="18">
    <location>
        <begin position="1330"/>
        <end position="1350"/>
    </location>
</feature>
<sequence>MGWMNHLDRLIRGKQAPLVRNRTINVGSKSHSPLENALSGTSRGEVFVDNRVVSAKYTVWNFIPKNLFEQFRRIANFYFLCIAIIQMSIDSPVNPATSSLPLVFVITVTAIKQGYEDWLRHRNDREVNLRLVDVVQQGSIQQVQSQNIHVGDIVRVKRDESFPCDLVLISTSNNEGKCYITTANLDGETNLKTHYCPKETRELKTTEQLSAFSACIECQNPTPDLYKFMGTLKVFGDADIESPQLLTKVSLGLENTLLRGARLKDTEFIYGCAVYTGQDTKMAQNSKLTSNKFSTVEKTMNMFLLFFLSILVVEISVCTALKYKMWFSPTIADAWYLNANHSAPVRDVLQDVFSFLVVFNYIIPISLYVTLEMQKFIGSLFFAWDEELRCPITGEIPICNSSDLNEELGQVQYLFTDKTGTLTENNMEFRQCSIAGLKHMEKEGDLFAALDNSARHFNPVHHFTAYLEEFFVGLALCHTVQVSIPTSSKREEVVSSHPGYVNNTFHPDHFDYTYQASSPDEKALVEACRRLGIVFHGEEDGLIRLTVFGQDRYYRRLQVLEFDSNRKRMSTIVLFPDDSIWLICKGAESTIVPNCIGGPINQTLEHINDYALLGLRTLAISARRLNADQYGDMVEKLNEARQMMVDREMYVSQIFDVIESDMTLLGATGVEDQLQDGVAETLEALRAAGIKVWVLTGDKLETAINIAYSCGHFKRGMQLLTLTAQTSPAECQETLWRLRRRIWDEPIQNFGFVVDGESLAHSLREHRQLLSEVCSHCNTVVCCRMSPIQKAEVVKVVKGFSSKPITAAIGDGANDVSMIQEAHVGIGMKHILTFDFSSLTPSSHFYLLTLSLLFIQAFWGQVSWVRKVDKLYDARISLLRDSVFCGECYLFMATAVFFAIFSAYSTQPIYDTFFLTFYNIFFTSWPILIFGLLEQNFTSRQLLENLHLYRDIANNARMSWFQFFKWTLLGLWHSVVIFFGCILLWESDTPFDSGGLTMDFWSFGTLIYTGVIFVVSLKLMLQSRHWTAPFVISILLSVFGFMGLAFLYCGISVNALNNAPLKWVYMNLLSTGPVWLFIVFGVVVALLPDILIGVWEAYSAGEGVLVNQRCTPGQALKQQLDRTISLLSQSRSGKLQVTLDQTATNPNIHQSASYELRIQRTSARRTPAGLNGLLLVVISIRYRQRRVDHNLSTLTSVTVVSWATSWSPNGGTTPAPSDDRLSRSTVNSPPLFTTVDIQSPFAKSQEKRRSTRRNAAPNRFIFVGNAVPQNANPPAEYDRQNFTDNEIVSSKYTALNFLPKNLFEQFRRIANFYFLCIAIIQIVSDSPTSPITSILPLIFVVIVTAVKQGYEDFLRHRNDRQVNEQLIDVVRDGVLQKVKSKNINVGDILRIEDDDSFPCDLVLLSSSYEEGKCYLTTANLDGETNYKMKSCPKLTRDFNDAQKLDRLRAHIECQQPNVNLYQFVGTLTVYSTNRIVPEDSSELLRHQNPEIEAGGVTSLGLDNLLLRGSRLKDTEYIYGCAVYTGQDTKLGLNSLLTNNKFSTVEKSMNYFLLVFLVLLIVEIALCTMQKYLYQPQLTNAFYLGALPPTTFGRVMQDVASFLIIFNYVIPISLYVTLEMQKFLGTIFFVWDDDLYCPVADERALCNTSDLNEELGQVEYLLTDKTGTLTENCMEFRQCSIFGFKYVEEDSVLMRATDNSAIHLERVEEFESEIEDFFITLALCHTVTITGKNKNKKRVEVSRVSAVEPDGFENAAFQFHRGDYDYQASSPDEKALAEACQRLDVVYCGEANDICKIMYQGEERLYRRLHILEFDSDRKRMSVIVQFPDESIWLLCKGAESTVLPRCVFGPIPETESHIKDYAMMGLRTLAIAVRPITPEYYEEITAQLDKARQALSNREEEVSKVCDVIESEMTLLGATGVEDQLQDGVPETLESLRAAGIKVWVLTGDKLETAVNIAHSCGHFKRGMELLIMSDPEKTEETLDELEKRIKDRKDCHFGMVVDGQSLAVALKHHRDIFGEVAKNCEAVVCCRMSPIQKAEVVKLVKGFPGKPITAAIGDGANDVSMIQEAHIGLGLMGKEGRQAVRCADFAFARFRFLRKVLLVHGHWYYWRVSTLVQYFFYKNIAFITPVVFFTVHSAYSTQPVYDAFFLTFYNILFTSLPILIYGLFEQNFTAPQLLEHLHLYKDIAKNARMSWGQFFKWNLLGLWHAIVLYFGCYFLWQSDPAFFGSGITLDYWSFGTLIYHAVIFVVSLKLAIESRYWTALFVFSILISIIGFIGLTFLYSGIVIESLENEHMLFVYVTLLSTGPSWLFTLFAIWTALLPDFLVAIWETYSAGGGVLVNKKHTPEQILRKKLDRTFSLLSQTRMGKLGISKWRRNRSSSTKSPAQQTSYEPRRDSNTQVHYEPRPDSDIQLHCEPLRDNDIQTHEEPRRDSDVRVNLEPRRDSDAHVHFEPRRESSDSDVSVHEEPRRESSSDSDASVHEEPRRDSDVQLHEEPLRRDSHSDSQSERFIFIGNTIPEGVQTPANYDRQKYPDNRVVSSKYTVLNFLPKNLFEQFRRIANTYFLIIGIIMLVINSPVSPWTTWLPLLFVVIITGAKQGYEDFLRHVRDREVNLQLIDTVYNGEIQTKKAKDIRLGDIVRIKEDESFPCDLVLLSSSNKEGKCYLTTANLDGETNYKIKISAKTTRDFDQPEKLERLRGQIECQQPTVNLYQFIGTLTVYQRDSLGAEGSTKASLGLDNLLLRGAKLKDTDFIYGCAVYTGQQTKLGLNSLITRNKFSTVERSMNRYLLLFMGLLVLEIVLCTIQKYVFLSNLDGAYYLGEKEDVSLVGVLADLSAFLVIFSYIVPISLYTTLEVQKFTSSQFFGWDLKLYCESTDEPAICNTSDLNEELGQVQYLFTDKTGTLTENCMQFRQCSIMGNKYIEENDILLKVLDGNSALNLQRITDLTPAEEQFLITLALCHTATVTSPFKKRNSTSNSKSGIENPVFTAHESEFEYQASSPDEKALLEACQKFGIIYYGESGGICTISVKGEKRSYRRLHILEFDSNRKRMSVIVQFPDESIYLLCKGAESTVLPKCVAGSIDETEQHIKDYAMLGLRTLTIASCRLSLEKYEEIDHLLEGARQSMVDRETELARCFDVIEVDLTLLGATGVEDQLQEEVQETLESLKVAGIKIWVLTGDKLETAVNIAHSCGHFKRGMHIFELSSSEEVEEMLFQSSKTIRDEPDHHYGMVLDGHCLSMALNHYRNLLAEVTKHCEAVVCCRMSPIQKAEVVKLVKEFPEKPTTAAIGDGANDVSMIQEAHIGLGIMGKEGRQAVRCSDFAFARFHYLRRVLFIHGQWYYWRISSLAMYFFYKNLVFNTPVVFFSIFNAYSTQPVYDSFLLTMYNITFTGLPVFIFTVLDQNFTEKQLLNNLHLYGSTAGDARMSWKQFFKWNGLALWHAIVIYFGTHLLYYYECDVVYNGQPLDFVTFGTIMCQVVAWVTNLKLLLESRYWTHVFTASIAVSILLGFSAIVLLYCAYDFDFVDSNAMLWIYMVSSSSPAAWLLHFLLVVLCLLPDLLLLMAETHVIHNDMVNTESSMQRASGKLNRIVSFMSQRSKMSKWMRVDDQCDSTERIRGENIRRQTYVSLHNRTIATSYGYWFLHYTYVLQFMRSIRRGFPDYKEDETDGVKVMTRRNQYQRKMQFAALKQGAQKRMKLAA</sequence>
<reference evidence="22" key="1">
    <citation type="submission" date="2021-11" db="EMBL/GenBank/DDBJ databases">
        <authorList>
            <person name="Schell T."/>
        </authorList>
    </citation>
    <scope>NUCLEOTIDE SEQUENCE</scope>
    <source>
        <strain evidence="22">M5</strain>
    </source>
</reference>
<feature type="domain" description="P-type ATPase A" evidence="19">
    <location>
        <begin position="1368"/>
        <end position="1427"/>
    </location>
</feature>
<dbReference type="InterPro" id="IPR059000">
    <property type="entry name" value="ATPase_P-type_domA"/>
</dbReference>
<comment type="similarity">
    <text evidence="3">Belongs to the cation transport ATPase (P-type) (TC 3.A.3) family. Type IV subfamily.</text>
</comment>
<evidence type="ECO:0000256" key="18">
    <source>
        <dbReference type="SAM" id="Phobius"/>
    </source>
</evidence>
<keyword evidence="9 16" id="KW-0460">Magnesium</keyword>
<dbReference type="FunFam" id="3.40.1110.10:FF:000120">
    <property type="entry name" value="Phospholipid-transporting ATPase"/>
    <property type="match status" value="3"/>
</dbReference>
<accession>A0A8J2WH22</accession>
<feature type="transmembrane region" description="Helical" evidence="18">
    <location>
        <begin position="3349"/>
        <end position="3370"/>
    </location>
</feature>
<feature type="transmembrane region" description="Helical" evidence="18">
    <location>
        <begin position="302"/>
        <end position="321"/>
    </location>
</feature>
<feature type="transmembrane region" description="Helical" evidence="18">
    <location>
        <begin position="1028"/>
        <end position="1053"/>
    </location>
</feature>
<evidence type="ECO:0000256" key="1">
    <source>
        <dbReference type="ARBA" id="ARBA00004141"/>
    </source>
</evidence>
<feature type="active site" description="4-aspartylphosphate intermediate" evidence="14">
    <location>
        <position position="1663"/>
    </location>
</feature>
<feature type="binding site" evidence="15">
    <location>
        <position position="2062"/>
    </location>
    <ligand>
        <name>ATP</name>
        <dbReference type="ChEBI" id="CHEBI:30616"/>
    </ligand>
</feature>
<dbReference type="InterPro" id="IPR008250">
    <property type="entry name" value="ATPase_P-typ_transduc_dom_A_sf"/>
</dbReference>
<dbReference type="SFLD" id="SFLDG00002">
    <property type="entry name" value="C1.7:_P-type_atpase_like"/>
    <property type="match status" value="3"/>
</dbReference>
<feature type="transmembrane region" description="Helical" evidence="18">
    <location>
        <begin position="3498"/>
        <end position="3523"/>
    </location>
</feature>
<feature type="binding site" evidence="15">
    <location>
        <position position="2032"/>
    </location>
    <ligand>
        <name>ATP</name>
        <dbReference type="ChEBI" id="CHEBI:30616"/>
    </ligand>
</feature>
<evidence type="ECO:0000256" key="3">
    <source>
        <dbReference type="ARBA" id="ARBA00008109"/>
    </source>
</evidence>
<dbReference type="InterPro" id="IPR044492">
    <property type="entry name" value="P_typ_ATPase_HD_dom"/>
</dbReference>
<feature type="transmembrane region" description="Helical" evidence="18">
    <location>
        <begin position="2299"/>
        <end position="2322"/>
    </location>
</feature>
<feature type="transmembrane region" description="Helical" evidence="18">
    <location>
        <begin position="1598"/>
        <end position="1617"/>
    </location>
</feature>
<keyword evidence="11 18" id="KW-1133">Transmembrane helix</keyword>
<feature type="transmembrane region" description="Helical" evidence="18">
    <location>
        <begin position="2120"/>
        <end position="2140"/>
    </location>
</feature>
<dbReference type="Gene3D" id="3.40.1110.10">
    <property type="entry name" value="Calcium-transporting ATPase, cytoplasmic domain N"/>
    <property type="match status" value="3"/>
</dbReference>
<evidence type="ECO:0000256" key="11">
    <source>
        <dbReference type="ARBA" id="ARBA00022989"/>
    </source>
</evidence>
<feature type="transmembrane region" description="Helical" evidence="18">
    <location>
        <begin position="2830"/>
        <end position="2852"/>
    </location>
</feature>
<feature type="binding site" evidence="15">
    <location>
        <position position="1813"/>
    </location>
    <ligand>
        <name>ATP</name>
        <dbReference type="ChEBI" id="CHEBI:30616"/>
    </ligand>
</feature>
<keyword evidence="7 15" id="KW-0547">Nucleotide-binding</keyword>
<dbReference type="InterPro" id="IPR001757">
    <property type="entry name" value="P_typ_ATPase"/>
</dbReference>
<name>A0A8J2WH22_9CRUS</name>
<dbReference type="InterPro" id="IPR023214">
    <property type="entry name" value="HAD_sf"/>
</dbReference>
<dbReference type="PROSITE" id="PS00154">
    <property type="entry name" value="ATPASE_E1_E2"/>
    <property type="match status" value="3"/>
</dbReference>
<dbReference type="SFLD" id="SFLDF00027">
    <property type="entry name" value="p-type_atpase"/>
    <property type="match status" value="3"/>
</dbReference>
<feature type="binding site" evidence="15">
    <location>
        <position position="2063"/>
    </location>
    <ligand>
        <name>ATP</name>
        <dbReference type="ChEBI" id="CHEBI:30616"/>
    </ligand>
</feature>
<evidence type="ECO:0000256" key="16">
    <source>
        <dbReference type="PIRSR" id="PIRSR606539-3"/>
    </source>
</evidence>
<dbReference type="GO" id="GO:0005783">
    <property type="term" value="C:endoplasmic reticulum"/>
    <property type="evidence" value="ECO:0007669"/>
    <property type="project" value="TreeGrafter"/>
</dbReference>
<feature type="transmembrane region" description="Helical" evidence="18">
    <location>
        <begin position="2236"/>
        <end position="2257"/>
    </location>
</feature>
<dbReference type="InterPro" id="IPR023298">
    <property type="entry name" value="ATPase_P-typ_TM_dom_sf"/>
</dbReference>
<feature type="region of interest" description="Disordered" evidence="17">
    <location>
        <begin position="2376"/>
        <end position="2508"/>
    </location>
</feature>
<feature type="transmembrane region" description="Helical" evidence="18">
    <location>
        <begin position="912"/>
        <end position="933"/>
    </location>
</feature>
<feature type="binding site" evidence="15">
    <location>
        <position position="1867"/>
    </location>
    <ligand>
        <name>ATP</name>
        <dbReference type="ChEBI" id="CHEBI:30616"/>
    </ligand>
</feature>
<dbReference type="GO" id="GO:0005524">
    <property type="term" value="F:ATP binding"/>
    <property type="evidence" value="ECO:0007669"/>
    <property type="project" value="UniProtKB-KW"/>
</dbReference>
<keyword evidence="5 18" id="KW-0812">Transmembrane</keyword>
<dbReference type="OrthoDB" id="377733at2759"/>
<evidence type="ECO:0000256" key="12">
    <source>
        <dbReference type="ARBA" id="ARBA00023136"/>
    </source>
</evidence>
<feature type="domain" description="P-type ATPase N-terminal" evidence="20">
    <location>
        <begin position="1271"/>
        <end position="1334"/>
    </location>
</feature>
<evidence type="ECO:0000256" key="14">
    <source>
        <dbReference type="PIRSR" id="PIRSR606539-1"/>
    </source>
</evidence>
<feature type="transmembrane region" description="Helical" evidence="18">
    <location>
        <begin position="2586"/>
        <end position="2602"/>
    </location>
</feature>
<dbReference type="InterPro" id="IPR006539">
    <property type="entry name" value="P-type_ATPase_IV"/>
</dbReference>
<feature type="transmembrane region" description="Helical" evidence="18">
    <location>
        <begin position="1306"/>
        <end position="1324"/>
    </location>
</feature>
<protein>
    <recommendedName>
        <fullName evidence="4">P-type phospholipid transporter</fullName>
        <ecNumber evidence="4">7.6.2.1</ecNumber>
    </recommendedName>
</protein>
<dbReference type="SUPFAM" id="SSF56784">
    <property type="entry name" value="HAD-like"/>
    <property type="match status" value="3"/>
</dbReference>
<dbReference type="GO" id="GO:0045332">
    <property type="term" value="P:phospholipid translocation"/>
    <property type="evidence" value="ECO:0007669"/>
    <property type="project" value="TreeGrafter"/>
</dbReference>
<evidence type="ECO:0000256" key="8">
    <source>
        <dbReference type="ARBA" id="ARBA00022840"/>
    </source>
</evidence>
<feature type="transmembrane region" description="Helical" evidence="18">
    <location>
        <begin position="352"/>
        <end position="371"/>
    </location>
</feature>
<evidence type="ECO:0000256" key="5">
    <source>
        <dbReference type="ARBA" id="ARBA00022692"/>
    </source>
</evidence>
<evidence type="ECO:0000256" key="4">
    <source>
        <dbReference type="ARBA" id="ARBA00012189"/>
    </source>
</evidence>
<feature type="domain" description="P-type ATPase N-terminal" evidence="20">
    <location>
        <begin position="2528"/>
        <end position="2586"/>
    </location>
</feature>
<dbReference type="FunFam" id="3.40.50.1000:FF:000210">
    <property type="entry name" value="Phospholipid-transporting ATPase"/>
    <property type="match status" value="3"/>
</dbReference>
<dbReference type="SUPFAM" id="SSF81665">
    <property type="entry name" value="Calcium ATPase, transmembrane domain M"/>
    <property type="match status" value="3"/>
</dbReference>
<feature type="transmembrane region" description="Helical" evidence="18">
    <location>
        <begin position="1073"/>
        <end position="1095"/>
    </location>
</feature>
<dbReference type="Pfam" id="PF13246">
    <property type="entry name" value="Cation_ATPase"/>
    <property type="match status" value="3"/>
</dbReference>
<feature type="transmembrane region" description="Helical" evidence="18">
    <location>
        <begin position="1550"/>
        <end position="1573"/>
    </location>
</feature>
<feature type="transmembrane region" description="Helical" evidence="18">
    <location>
        <begin position="2789"/>
        <end position="2810"/>
    </location>
</feature>
<feature type="domain" description="P-type ATPase N-terminal" evidence="20">
    <location>
        <begin position="44"/>
        <end position="98"/>
    </location>
</feature>
<dbReference type="GO" id="GO:0005886">
    <property type="term" value="C:plasma membrane"/>
    <property type="evidence" value="ECO:0007669"/>
    <property type="project" value="TreeGrafter"/>
</dbReference>
<dbReference type="Pfam" id="PF16212">
    <property type="entry name" value="PhoLip_ATPase_C"/>
    <property type="match status" value="3"/>
</dbReference>
<feature type="domain" description="P-type ATPase C-terminal" evidence="21">
    <location>
        <begin position="2085"/>
        <end position="2332"/>
    </location>
</feature>
<feature type="transmembrane region" description="Helical" evidence="18">
    <location>
        <begin position="2202"/>
        <end position="2221"/>
    </location>
</feature>
<comment type="catalytic activity">
    <reaction evidence="13">
        <text>ATP + H2O + phospholipidSide 1 = ADP + phosphate + phospholipidSide 2.</text>
        <dbReference type="EC" id="7.6.2.1"/>
    </reaction>
</comment>
<feature type="transmembrane region" description="Helical" evidence="18">
    <location>
        <begin position="2264"/>
        <end position="2287"/>
    </location>
</feature>
<dbReference type="InterPro" id="IPR036412">
    <property type="entry name" value="HAD-like_sf"/>
</dbReference>
<evidence type="ECO:0000256" key="17">
    <source>
        <dbReference type="SAM" id="MobiDB-lite"/>
    </source>
</evidence>
<evidence type="ECO:0000259" key="21">
    <source>
        <dbReference type="Pfam" id="PF16212"/>
    </source>
</evidence>
<dbReference type="CDD" id="cd02073">
    <property type="entry name" value="P-type_ATPase_APLT_Dnf-like"/>
    <property type="match status" value="1"/>
</dbReference>
<feature type="binding site" evidence="15">
    <location>
        <position position="1949"/>
    </location>
    <ligand>
        <name>ATP</name>
        <dbReference type="ChEBI" id="CHEBI:30616"/>
    </ligand>
</feature>
<dbReference type="GO" id="GO:0000287">
    <property type="term" value="F:magnesium ion binding"/>
    <property type="evidence" value="ECO:0007669"/>
    <property type="project" value="InterPro"/>
</dbReference>